<proteinExistence type="predicted"/>
<evidence type="ECO:0000256" key="1">
    <source>
        <dbReference type="ARBA" id="ARBA00000085"/>
    </source>
</evidence>
<dbReference type="FunFam" id="1.10.287.130:FF:000001">
    <property type="entry name" value="Two-component sensor histidine kinase"/>
    <property type="match status" value="1"/>
</dbReference>
<dbReference type="FunFam" id="3.30.565.10:FF:000006">
    <property type="entry name" value="Sensor histidine kinase WalK"/>
    <property type="match status" value="1"/>
</dbReference>
<gene>
    <name evidence="15" type="primary">tcrY</name>
    <name evidence="15" type="ORF">MPLG2_0120</name>
</gene>
<evidence type="ECO:0000256" key="7">
    <source>
        <dbReference type="ARBA" id="ARBA00022692"/>
    </source>
</evidence>
<dbReference type="PANTHER" id="PTHR45436">
    <property type="entry name" value="SENSOR HISTIDINE KINASE YKOH"/>
    <property type="match status" value="1"/>
</dbReference>
<name>A0A2N9JCJ9_9ACTN</name>
<evidence type="ECO:0000256" key="8">
    <source>
        <dbReference type="ARBA" id="ARBA00022777"/>
    </source>
</evidence>
<feature type="transmembrane region" description="Helical" evidence="12">
    <location>
        <begin position="178"/>
        <end position="201"/>
    </location>
</feature>
<comment type="catalytic activity">
    <reaction evidence="1">
        <text>ATP + protein L-histidine = ADP + protein N-phospho-L-histidine.</text>
        <dbReference type="EC" id="2.7.13.3"/>
    </reaction>
</comment>
<dbReference type="Gene3D" id="1.10.287.130">
    <property type="match status" value="1"/>
</dbReference>
<dbReference type="CDD" id="cd00075">
    <property type="entry name" value="HATPase"/>
    <property type="match status" value="1"/>
</dbReference>
<evidence type="ECO:0000256" key="11">
    <source>
        <dbReference type="ARBA" id="ARBA00023136"/>
    </source>
</evidence>
<reference evidence="15 16" key="1">
    <citation type="submission" date="2018-02" db="EMBL/GenBank/DDBJ databases">
        <authorList>
            <person name="Cohen D.B."/>
            <person name="Kent A.D."/>
        </authorList>
    </citation>
    <scope>NUCLEOTIDE SEQUENCE [LARGE SCALE GENOMIC DNA]</scope>
    <source>
        <strain evidence="15">1</strain>
    </source>
</reference>
<dbReference type="EMBL" id="LT985188">
    <property type="protein sequence ID" value="SPD85156.1"/>
    <property type="molecule type" value="Genomic_DNA"/>
</dbReference>
<dbReference type="Proteomes" id="UP000238164">
    <property type="component" value="Chromosome 1"/>
</dbReference>
<dbReference type="InterPro" id="IPR003660">
    <property type="entry name" value="HAMP_dom"/>
</dbReference>
<evidence type="ECO:0000256" key="9">
    <source>
        <dbReference type="ARBA" id="ARBA00022989"/>
    </source>
</evidence>
<comment type="cofactor">
    <cofactor evidence="2">
        <name>a divalent metal cation</name>
        <dbReference type="ChEBI" id="CHEBI:60240"/>
    </cofactor>
</comment>
<keyword evidence="7 12" id="KW-0812">Transmembrane</keyword>
<evidence type="ECO:0000256" key="10">
    <source>
        <dbReference type="ARBA" id="ARBA00023012"/>
    </source>
</evidence>
<evidence type="ECO:0000256" key="12">
    <source>
        <dbReference type="SAM" id="Phobius"/>
    </source>
</evidence>
<dbReference type="SUPFAM" id="SSF47384">
    <property type="entry name" value="Homodimeric domain of signal transducing histidine kinase"/>
    <property type="match status" value="1"/>
</dbReference>
<dbReference type="KEGG" id="mgg:MPLG2_0120"/>
<dbReference type="InterPro" id="IPR004358">
    <property type="entry name" value="Sig_transdc_His_kin-like_C"/>
</dbReference>
<dbReference type="PANTHER" id="PTHR45436:SF5">
    <property type="entry name" value="SENSOR HISTIDINE KINASE TRCS"/>
    <property type="match status" value="1"/>
</dbReference>
<evidence type="ECO:0000256" key="6">
    <source>
        <dbReference type="ARBA" id="ARBA00022679"/>
    </source>
</evidence>
<evidence type="ECO:0000259" key="14">
    <source>
        <dbReference type="PROSITE" id="PS50885"/>
    </source>
</evidence>
<feature type="domain" description="Histidine kinase" evidence="13">
    <location>
        <begin position="279"/>
        <end position="495"/>
    </location>
</feature>
<dbReference type="PRINTS" id="PR00344">
    <property type="entry name" value="BCTRLSENSOR"/>
</dbReference>
<evidence type="ECO:0000256" key="2">
    <source>
        <dbReference type="ARBA" id="ARBA00001968"/>
    </source>
</evidence>
<dbReference type="InterPro" id="IPR036890">
    <property type="entry name" value="HATPase_C_sf"/>
</dbReference>
<dbReference type="InterPro" id="IPR050428">
    <property type="entry name" value="TCS_sensor_his_kinase"/>
</dbReference>
<dbReference type="Gene3D" id="6.10.340.10">
    <property type="match status" value="1"/>
</dbReference>
<keyword evidence="10" id="KW-0902">Two-component regulatory system</keyword>
<dbReference type="GO" id="GO:0005886">
    <property type="term" value="C:plasma membrane"/>
    <property type="evidence" value="ECO:0007669"/>
    <property type="project" value="UniProtKB-SubCell"/>
</dbReference>
<dbReference type="Pfam" id="PF00512">
    <property type="entry name" value="HisKA"/>
    <property type="match status" value="1"/>
</dbReference>
<evidence type="ECO:0000313" key="16">
    <source>
        <dbReference type="Proteomes" id="UP000238164"/>
    </source>
</evidence>
<dbReference type="GO" id="GO:0000155">
    <property type="term" value="F:phosphorelay sensor kinase activity"/>
    <property type="evidence" value="ECO:0007669"/>
    <property type="project" value="InterPro"/>
</dbReference>
<dbReference type="CDD" id="cd06225">
    <property type="entry name" value="HAMP"/>
    <property type="match status" value="1"/>
</dbReference>
<comment type="subcellular location">
    <subcellularLocation>
        <location evidence="3">Cell membrane</location>
    </subcellularLocation>
</comment>
<keyword evidence="11 12" id="KW-0472">Membrane</keyword>
<dbReference type="SMART" id="SM00304">
    <property type="entry name" value="HAMP"/>
    <property type="match status" value="1"/>
</dbReference>
<feature type="domain" description="HAMP" evidence="14">
    <location>
        <begin position="202"/>
        <end position="264"/>
    </location>
</feature>
<evidence type="ECO:0000256" key="4">
    <source>
        <dbReference type="ARBA" id="ARBA00012438"/>
    </source>
</evidence>
<evidence type="ECO:0000256" key="3">
    <source>
        <dbReference type="ARBA" id="ARBA00004236"/>
    </source>
</evidence>
<evidence type="ECO:0000313" key="15">
    <source>
        <dbReference type="EMBL" id="SPD85156.1"/>
    </source>
</evidence>
<keyword evidence="16" id="KW-1185">Reference proteome</keyword>
<dbReference type="InterPro" id="IPR005467">
    <property type="entry name" value="His_kinase_dom"/>
</dbReference>
<sequence>MSPSVPATPQPSVTPPVRPLAKGTLGRRLVVRVAVLVAVVAIGLSTVVALAAYNIQINQIDNRLGLALNRQTRPDDGGRGGPSPGGQVIGTITAVQTGGTASGVILVDKSSTSAPVGFETLSTDAVSQLTALTLADSSRTTVQLTGYGLYRVAAATDGTNRVIVGIPLNEVASAMTSLLLFEALLAGVVIIGAVVVARSVVVNSLAPLNRLAATATTVSNLPLESGEVEGIVRVPQRDTDPVSEVGRVGLAFNHMLDNVEGALAARHASEVKLRQFVADASHELRNPLAAIRGYAELTRRERDQVSDTMSHALTRIESESDRMSTLVEDLLLLARLDSGPALDVRATDLTEIVLNATSDARVAGPDHTWTLSLPDEPVYAMGDRYRLHQVLANLLANARTHTPAGTTVRTAVAVENGRAVLTVTDNGPGIAPELQSQVFERFTRADSSRVRKQGGSSTGLGLAIVAAVVAAHRGTASVQSEPGHTVFTVTLPIAPAPSAG</sequence>
<organism evidence="15 16">
    <name type="scientific">Micropruina glycogenica</name>
    <dbReference type="NCBI Taxonomy" id="75385"/>
    <lineage>
        <taxon>Bacteria</taxon>
        <taxon>Bacillati</taxon>
        <taxon>Actinomycetota</taxon>
        <taxon>Actinomycetes</taxon>
        <taxon>Propionibacteriales</taxon>
        <taxon>Nocardioidaceae</taxon>
        <taxon>Micropruina</taxon>
    </lineage>
</organism>
<keyword evidence="5" id="KW-0597">Phosphoprotein</keyword>
<dbReference type="PROSITE" id="PS50109">
    <property type="entry name" value="HIS_KIN"/>
    <property type="match status" value="1"/>
</dbReference>
<dbReference type="SMART" id="SM00388">
    <property type="entry name" value="HisKA"/>
    <property type="match status" value="1"/>
</dbReference>
<keyword evidence="8 15" id="KW-0418">Kinase</keyword>
<dbReference type="PROSITE" id="PS50885">
    <property type="entry name" value="HAMP"/>
    <property type="match status" value="1"/>
</dbReference>
<accession>A0A2N9JCJ9</accession>
<dbReference type="CDD" id="cd00082">
    <property type="entry name" value="HisKA"/>
    <property type="match status" value="1"/>
</dbReference>
<dbReference type="GO" id="GO:0005509">
    <property type="term" value="F:calcium ion binding"/>
    <property type="evidence" value="ECO:0007669"/>
    <property type="project" value="UniProtKB-ARBA"/>
</dbReference>
<evidence type="ECO:0000259" key="13">
    <source>
        <dbReference type="PROSITE" id="PS50109"/>
    </source>
</evidence>
<dbReference type="Pfam" id="PF02518">
    <property type="entry name" value="HATPase_c"/>
    <property type="match status" value="1"/>
</dbReference>
<dbReference type="InterPro" id="IPR036097">
    <property type="entry name" value="HisK_dim/P_sf"/>
</dbReference>
<dbReference type="SUPFAM" id="SSF55874">
    <property type="entry name" value="ATPase domain of HSP90 chaperone/DNA topoisomerase II/histidine kinase"/>
    <property type="match status" value="1"/>
</dbReference>
<dbReference type="AlphaFoldDB" id="A0A2N9JCJ9"/>
<dbReference type="SMART" id="SM00387">
    <property type="entry name" value="HATPase_c"/>
    <property type="match status" value="1"/>
</dbReference>
<dbReference type="OrthoDB" id="9786919at2"/>
<dbReference type="InterPro" id="IPR003661">
    <property type="entry name" value="HisK_dim/P_dom"/>
</dbReference>
<keyword evidence="9 12" id="KW-1133">Transmembrane helix</keyword>
<evidence type="ECO:0000256" key="5">
    <source>
        <dbReference type="ARBA" id="ARBA00022553"/>
    </source>
</evidence>
<keyword evidence="6 15" id="KW-0808">Transferase</keyword>
<dbReference type="InterPro" id="IPR003594">
    <property type="entry name" value="HATPase_dom"/>
</dbReference>
<dbReference type="EC" id="2.7.13.3" evidence="4"/>
<dbReference type="Gene3D" id="3.30.565.10">
    <property type="entry name" value="Histidine kinase-like ATPase, C-terminal domain"/>
    <property type="match status" value="1"/>
</dbReference>
<feature type="transmembrane region" description="Helical" evidence="12">
    <location>
        <begin position="29"/>
        <end position="53"/>
    </location>
</feature>
<protein>
    <recommendedName>
        <fullName evidence="4">histidine kinase</fullName>
        <ecNumber evidence="4">2.7.13.3</ecNumber>
    </recommendedName>
</protein>